<dbReference type="GO" id="GO:0000725">
    <property type="term" value="P:recombinational repair"/>
    <property type="evidence" value="ECO:0007669"/>
    <property type="project" value="TreeGrafter"/>
</dbReference>
<dbReference type="GO" id="GO:0005524">
    <property type="term" value="F:ATP binding"/>
    <property type="evidence" value="ECO:0007669"/>
    <property type="project" value="UniProtKB-UniRule"/>
</dbReference>
<comment type="caution">
    <text evidence="7">The sequence shown here is derived from an EMBL/GenBank/DDBJ whole genome shotgun (WGS) entry which is preliminary data.</text>
</comment>
<dbReference type="GO" id="GO:0043138">
    <property type="term" value="F:3'-5' DNA helicase activity"/>
    <property type="evidence" value="ECO:0007669"/>
    <property type="project" value="TreeGrafter"/>
</dbReference>
<evidence type="ECO:0000313" key="8">
    <source>
        <dbReference type="Proteomes" id="UP000669887"/>
    </source>
</evidence>
<dbReference type="PANTHER" id="PTHR11070:SF2">
    <property type="entry name" value="ATP-DEPENDENT DNA HELICASE SRS2"/>
    <property type="match status" value="1"/>
</dbReference>
<dbReference type="AlphaFoldDB" id="A0AAW4JF25"/>
<evidence type="ECO:0000256" key="3">
    <source>
        <dbReference type="ARBA" id="ARBA00022806"/>
    </source>
</evidence>
<name>A0AAW4JF25_9ACTN</name>
<feature type="domain" description="UvrD-like helicase ATP-binding" evidence="6">
    <location>
        <begin position="9"/>
        <end position="276"/>
    </location>
</feature>
<accession>A0AAW4JF25</accession>
<gene>
    <name evidence="7" type="ORF">J5U46_08370</name>
</gene>
<dbReference type="PROSITE" id="PS51198">
    <property type="entry name" value="UVRD_HELICASE_ATP_BIND"/>
    <property type="match status" value="1"/>
</dbReference>
<dbReference type="GO" id="GO:0003677">
    <property type="term" value="F:DNA binding"/>
    <property type="evidence" value="ECO:0007669"/>
    <property type="project" value="InterPro"/>
</dbReference>
<dbReference type="EMBL" id="JAGFVQ010000011">
    <property type="protein sequence ID" value="MBO4140154.1"/>
    <property type="molecule type" value="Genomic_DNA"/>
</dbReference>
<feature type="binding site" evidence="5">
    <location>
        <begin position="30"/>
        <end position="37"/>
    </location>
    <ligand>
        <name>ATP</name>
        <dbReference type="ChEBI" id="CHEBI:30616"/>
    </ligand>
</feature>
<protein>
    <submittedName>
        <fullName evidence="7">DEAD/DEAH box helicase</fullName>
    </submittedName>
</protein>
<keyword evidence="1 5" id="KW-0547">Nucleotide-binding</keyword>
<sequence length="494" mass="53853">MPAHALQPAGLTGEQLRAAAAVEPGVFIEAAPGSGKTTVAAERFGYLRYRDPGEPRATVALSFTRAATAELRRRVVRTWGVDPLRGPHRVVTIDTFLQELLTFLLRAGHLHWPGGHTELTVKDTWDNTYAHNFARYQPVLALSGRDIVVSAVFNSRPQNHIDNEPFTKAISSGVCTHDDVRTVLTAVFADDQLHPILGERLRATVAHLIVDEVFDANRLDVLLIALAATHQIGVTVIGDPWQALYQFRGAEPDLVHQLITACKLRTYPLTRSFRFQTTRSQNLATDLRAGKGVVLPTRGTLPLDMVLAHDWKTLWQIGQDVLPLSFGSPRTAEKAAALLLLDIVTVAALGQHAVFAGEALQLLRITDPDAPARLAPRLSDVLSTLRPATTTAVNDAWDALVAAVATESARSFRPRRANYTRPLAQLGDYLRRAVARPVPGLTIHQAKGREWPAVGVRLTPTEQQHLAAGLAPAHDGQRAIYVALTRGKADTVSV</sequence>
<dbReference type="PANTHER" id="PTHR11070">
    <property type="entry name" value="UVRD / RECB / PCRA DNA HELICASE FAMILY MEMBER"/>
    <property type="match status" value="1"/>
</dbReference>
<proteinExistence type="predicted"/>
<organism evidence="7 8">
    <name type="scientific">Micromonospora tulbaghiae</name>
    <dbReference type="NCBI Taxonomy" id="479978"/>
    <lineage>
        <taxon>Bacteria</taxon>
        <taxon>Bacillati</taxon>
        <taxon>Actinomycetota</taxon>
        <taxon>Actinomycetes</taxon>
        <taxon>Micromonosporales</taxon>
        <taxon>Micromonosporaceae</taxon>
        <taxon>Micromonospora</taxon>
    </lineage>
</organism>
<dbReference type="Proteomes" id="UP000669887">
    <property type="component" value="Unassembled WGS sequence"/>
</dbReference>
<dbReference type="Gene3D" id="3.40.50.300">
    <property type="entry name" value="P-loop containing nucleotide triphosphate hydrolases"/>
    <property type="match status" value="3"/>
</dbReference>
<dbReference type="InterPro" id="IPR027417">
    <property type="entry name" value="P-loop_NTPase"/>
</dbReference>
<evidence type="ECO:0000259" key="6">
    <source>
        <dbReference type="PROSITE" id="PS51198"/>
    </source>
</evidence>
<evidence type="ECO:0000256" key="5">
    <source>
        <dbReference type="PROSITE-ProRule" id="PRU00560"/>
    </source>
</evidence>
<dbReference type="InterPro" id="IPR000212">
    <property type="entry name" value="DNA_helicase_UvrD/REP"/>
</dbReference>
<evidence type="ECO:0000256" key="4">
    <source>
        <dbReference type="ARBA" id="ARBA00022840"/>
    </source>
</evidence>
<evidence type="ECO:0000256" key="1">
    <source>
        <dbReference type="ARBA" id="ARBA00022741"/>
    </source>
</evidence>
<dbReference type="InterPro" id="IPR014016">
    <property type="entry name" value="UvrD-like_ATP-bd"/>
</dbReference>
<evidence type="ECO:0000313" key="7">
    <source>
        <dbReference type="EMBL" id="MBO4140154.1"/>
    </source>
</evidence>
<dbReference type="RefSeq" id="WP_208576815.1">
    <property type="nucleotide sequence ID" value="NZ_JAGFVQ010000011.1"/>
</dbReference>
<dbReference type="GO" id="GO:0016787">
    <property type="term" value="F:hydrolase activity"/>
    <property type="evidence" value="ECO:0007669"/>
    <property type="project" value="UniProtKB-UniRule"/>
</dbReference>
<keyword evidence="4 5" id="KW-0067">ATP-binding</keyword>
<keyword evidence="2 5" id="KW-0378">Hydrolase</keyword>
<evidence type="ECO:0000256" key="2">
    <source>
        <dbReference type="ARBA" id="ARBA00022801"/>
    </source>
</evidence>
<dbReference type="SUPFAM" id="SSF52540">
    <property type="entry name" value="P-loop containing nucleoside triphosphate hydrolases"/>
    <property type="match status" value="1"/>
</dbReference>
<dbReference type="Pfam" id="PF00580">
    <property type="entry name" value="UvrD-helicase"/>
    <property type="match status" value="2"/>
</dbReference>
<keyword evidence="3 5" id="KW-0347">Helicase</keyword>
<reference evidence="7" key="1">
    <citation type="submission" date="2021-03" db="EMBL/GenBank/DDBJ databases">
        <title>X isolated from Micromonospora tulbaghiae.</title>
        <authorList>
            <person name="Stennett H.L."/>
        </authorList>
    </citation>
    <scope>NUCLEOTIDE SEQUENCE</scope>
    <source>
        <strain evidence="7">28M1-20</strain>
    </source>
</reference>